<dbReference type="PANTHER" id="PTHR30349:SF41">
    <property type="entry name" value="INTEGRASE_RECOMBINASE PROTEIN MJ0367-RELATED"/>
    <property type="match status" value="1"/>
</dbReference>
<name>A0A2N0D2Z4_RHISU</name>
<accession>A0A2N0D2Z4</accession>
<protein>
    <recommendedName>
        <fullName evidence="6">Tyr recombinase domain-containing protein</fullName>
    </recommendedName>
</protein>
<dbReference type="GO" id="GO:0003677">
    <property type="term" value="F:DNA binding"/>
    <property type="evidence" value="ECO:0007669"/>
    <property type="project" value="UniProtKB-KW"/>
</dbReference>
<dbReference type="RefSeq" id="WP_100772650.1">
    <property type="nucleotide sequence ID" value="NZ_PIQN01000022.1"/>
</dbReference>
<dbReference type="PANTHER" id="PTHR30349">
    <property type="entry name" value="PHAGE INTEGRASE-RELATED"/>
    <property type="match status" value="1"/>
</dbReference>
<organism evidence="7 8">
    <name type="scientific">Rhizobium sullae</name>
    <name type="common">Rhizobium hedysari</name>
    <dbReference type="NCBI Taxonomy" id="50338"/>
    <lineage>
        <taxon>Bacteria</taxon>
        <taxon>Pseudomonadati</taxon>
        <taxon>Pseudomonadota</taxon>
        <taxon>Alphaproteobacteria</taxon>
        <taxon>Hyphomicrobiales</taxon>
        <taxon>Rhizobiaceae</taxon>
        <taxon>Rhizobium/Agrobacterium group</taxon>
        <taxon>Rhizobium</taxon>
    </lineage>
</organism>
<comment type="similarity">
    <text evidence="1">Belongs to the 'phage' integrase family.</text>
</comment>
<dbReference type="InterPro" id="IPR002104">
    <property type="entry name" value="Integrase_catalytic"/>
</dbReference>
<dbReference type="Gene3D" id="1.10.443.10">
    <property type="entry name" value="Intergrase catalytic core"/>
    <property type="match status" value="1"/>
</dbReference>
<dbReference type="InterPro" id="IPR013762">
    <property type="entry name" value="Integrase-like_cat_sf"/>
</dbReference>
<keyword evidence="2" id="KW-0229">DNA integration</keyword>
<dbReference type="Pfam" id="PF00589">
    <property type="entry name" value="Phage_integrase"/>
    <property type="match status" value="1"/>
</dbReference>
<sequence length="363" mass="40560">MAKVFKRGKVYYYTVTIDGIQHRKSTGFTSKKQAQEYADEKVAQLRLANLRGHDVDMTIADASVKYTADGKDARFLEKIVEKWGQMKIRTIKPAWVREHAKDLYPNAVPSTLNRQVITPLQAVINHAYQAEDGRQIKIEKFDVGDVKKKKAVDASWHEKFAEHALSFGMAAMARFMYETAARISEACRVQPEDVDLAARTVNLTKTKTDPRVARISQPMADMLAVLIAQPRIMNRMNKRKVNGVFGYASRHAVYNGWKTVCDRAGIQYAPPHSSGRVTFATELVVRKGIDPVTAAKLGGWASPKVMMDTYAKAEGEHDVVDAIFGAPIDLKAQKSDKIEGQATQSENVNENNNLQGKIPRARP</sequence>
<dbReference type="PROSITE" id="PS51898">
    <property type="entry name" value="TYR_RECOMBINASE"/>
    <property type="match status" value="1"/>
</dbReference>
<dbReference type="GO" id="GO:0006310">
    <property type="term" value="P:DNA recombination"/>
    <property type="evidence" value="ECO:0007669"/>
    <property type="project" value="UniProtKB-KW"/>
</dbReference>
<evidence type="ECO:0000313" key="8">
    <source>
        <dbReference type="Proteomes" id="UP000232164"/>
    </source>
</evidence>
<comment type="caution">
    <text evidence="7">The sequence shown here is derived from an EMBL/GenBank/DDBJ whole genome shotgun (WGS) entry which is preliminary data.</text>
</comment>
<proteinExistence type="inferred from homology"/>
<dbReference type="SUPFAM" id="SSF56349">
    <property type="entry name" value="DNA breaking-rejoining enzymes"/>
    <property type="match status" value="1"/>
</dbReference>
<dbReference type="GO" id="GO:0015074">
    <property type="term" value="P:DNA integration"/>
    <property type="evidence" value="ECO:0007669"/>
    <property type="project" value="UniProtKB-KW"/>
</dbReference>
<evidence type="ECO:0000256" key="1">
    <source>
        <dbReference type="ARBA" id="ARBA00008857"/>
    </source>
</evidence>
<reference evidence="7 8" key="2">
    <citation type="submission" date="2017-12" db="EMBL/GenBank/DDBJ databases">
        <title>Genome sequence of Rhizobium sullae HCNT1 isolated from Sulla coronaria nodules and featuring peculiar denitrification phenotypes.</title>
        <authorList>
            <person name="De Diego-Diaz B."/>
            <person name="Treu L."/>
            <person name="Campanaro S."/>
            <person name="Da Silva Duarte V."/>
            <person name="Basaglia M."/>
            <person name="Favaro L."/>
            <person name="Casella S."/>
            <person name="Squartini A."/>
        </authorList>
    </citation>
    <scope>NUCLEOTIDE SEQUENCE [LARGE SCALE GENOMIC DNA]</scope>
    <source>
        <strain evidence="7 8">HCNT1</strain>
    </source>
</reference>
<keyword evidence="4" id="KW-0233">DNA recombination</keyword>
<dbReference type="EMBL" id="PIQN01000022">
    <property type="protein sequence ID" value="PKA40408.1"/>
    <property type="molecule type" value="Genomic_DNA"/>
</dbReference>
<reference evidence="7 8" key="1">
    <citation type="submission" date="2017-11" db="EMBL/GenBank/DDBJ databases">
        <authorList>
            <person name="Han C.G."/>
        </authorList>
    </citation>
    <scope>NUCLEOTIDE SEQUENCE [LARGE SCALE GENOMIC DNA]</scope>
    <source>
        <strain evidence="7 8">HCNT1</strain>
    </source>
</reference>
<evidence type="ECO:0000256" key="4">
    <source>
        <dbReference type="ARBA" id="ARBA00023172"/>
    </source>
</evidence>
<dbReference type="Proteomes" id="UP000232164">
    <property type="component" value="Unassembled WGS sequence"/>
</dbReference>
<evidence type="ECO:0000259" key="6">
    <source>
        <dbReference type="PROSITE" id="PS51898"/>
    </source>
</evidence>
<feature type="region of interest" description="Disordered" evidence="5">
    <location>
        <begin position="335"/>
        <end position="363"/>
    </location>
</feature>
<evidence type="ECO:0000256" key="3">
    <source>
        <dbReference type="ARBA" id="ARBA00023125"/>
    </source>
</evidence>
<dbReference type="InterPro" id="IPR050090">
    <property type="entry name" value="Tyrosine_recombinase_XerCD"/>
</dbReference>
<evidence type="ECO:0000313" key="7">
    <source>
        <dbReference type="EMBL" id="PKA40408.1"/>
    </source>
</evidence>
<evidence type="ECO:0000256" key="5">
    <source>
        <dbReference type="SAM" id="MobiDB-lite"/>
    </source>
</evidence>
<keyword evidence="3" id="KW-0238">DNA-binding</keyword>
<dbReference type="InterPro" id="IPR011010">
    <property type="entry name" value="DNA_brk_join_enz"/>
</dbReference>
<feature type="compositionally biased region" description="Polar residues" evidence="5">
    <location>
        <begin position="341"/>
        <end position="355"/>
    </location>
</feature>
<evidence type="ECO:0000256" key="2">
    <source>
        <dbReference type="ARBA" id="ARBA00022908"/>
    </source>
</evidence>
<dbReference type="AlphaFoldDB" id="A0A2N0D2Z4"/>
<feature type="domain" description="Tyr recombinase" evidence="6">
    <location>
        <begin position="147"/>
        <end position="323"/>
    </location>
</feature>
<gene>
    <name evidence="7" type="ORF">CWR43_27900</name>
</gene>